<name>A0A485LV35_9ZZZZ</name>
<evidence type="ECO:0000313" key="1">
    <source>
        <dbReference type="EMBL" id="VFU12054.1"/>
    </source>
</evidence>
<protein>
    <submittedName>
        <fullName evidence="1">Uncharacterized protein</fullName>
    </submittedName>
</protein>
<accession>A0A485LV35</accession>
<sequence>MHRVHPLPVGPARSSWALPWVLQLLVLPAAGPRHCRPVRFHGNRYPSPQSAELPSQIPLDYHLMDNNIVRGGYLQTGYGRDSCRETLCPDTLACRTQSFPLLSHLLTYGWHSLVRYQDPAIHSKA</sequence>
<proteinExistence type="predicted"/>
<dbReference type="AlphaFoldDB" id="A0A485LV35"/>
<dbReference type="EMBL" id="CAADRM010000027">
    <property type="protein sequence ID" value="VFU12054.1"/>
    <property type="molecule type" value="Genomic_DNA"/>
</dbReference>
<gene>
    <name evidence="1" type="ORF">SCFA_1220003</name>
</gene>
<organism evidence="1">
    <name type="scientific">anaerobic digester metagenome</name>
    <dbReference type="NCBI Taxonomy" id="1263854"/>
    <lineage>
        <taxon>unclassified sequences</taxon>
        <taxon>metagenomes</taxon>
        <taxon>ecological metagenomes</taxon>
    </lineage>
</organism>
<reference evidence="1" key="1">
    <citation type="submission" date="2019-03" db="EMBL/GenBank/DDBJ databases">
        <authorList>
            <person name="Hao L."/>
        </authorList>
    </citation>
    <scope>NUCLEOTIDE SEQUENCE</scope>
</reference>